<keyword evidence="6 14" id="KW-0732">Signal</keyword>
<evidence type="ECO:0000256" key="8">
    <source>
        <dbReference type="ARBA" id="ARBA00023136"/>
    </source>
</evidence>
<dbReference type="PANTHER" id="PTHR30069:SF29">
    <property type="entry name" value="HEMOGLOBIN AND HEMOGLOBIN-HAPTOGLOBIN-BINDING PROTEIN 1-RELATED"/>
    <property type="match status" value="1"/>
</dbReference>
<comment type="similarity">
    <text evidence="2 11 12">Belongs to the TonB-dependent receptor family.</text>
</comment>
<dbReference type="InterPro" id="IPR036942">
    <property type="entry name" value="Beta-barrel_TonB_sf"/>
</dbReference>
<evidence type="ECO:0000256" key="6">
    <source>
        <dbReference type="ARBA" id="ARBA00022729"/>
    </source>
</evidence>
<evidence type="ECO:0000259" key="15">
    <source>
        <dbReference type="Pfam" id="PF00593"/>
    </source>
</evidence>
<keyword evidence="18" id="KW-1185">Reference proteome</keyword>
<evidence type="ECO:0000256" key="4">
    <source>
        <dbReference type="ARBA" id="ARBA00022452"/>
    </source>
</evidence>
<reference evidence="17 18" key="1">
    <citation type="submission" date="2024-09" db="EMBL/GenBank/DDBJ databases">
        <authorList>
            <person name="Sun Q."/>
            <person name="Mori K."/>
        </authorList>
    </citation>
    <scope>NUCLEOTIDE SEQUENCE [LARGE SCALE GENOMIC DNA]</scope>
    <source>
        <strain evidence="17 18">CCM 8677</strain>
    </source>
</reference>
<keyword evidence="3 11" id="KW-0813">Transport</keyword>
<evidence type="ECO:0000256" key="14">
    <source>
        <dbReference type="SAM" id="SignalP"/>
    </source>
</evidence>
<evidence type="ECO:0000256" key="13">
    <source>
        <dbReference type="SAM" id="MobiDB-lite"/>
    </source>
</evidence>
<dbReference type="InterPro" id="IPR012910">
    <property type="entry name" value="Plug_dom"/>
</dbReference>
<gene>
    <name evidence="17" type="ORF">ACFFJH_14310</name>
</gene>
<protein>
    <submittedName>
        <fullName evidence="17">TonB-dependent receptor plug domain-containing protein</fullName>
    </submittedName>
</protein>
<dbReference type="PANTHER" id="PTHR30069">
    <property type="entry name" value="TONB-DEPENDENT OUTER MEMBRANE RECEPTOR"/>
    <property type="match status" value="1"/>
</dbReference>
<feature type="chain" id="PRO_5045887459" evidence="14">
    <location>
        <begin position="28"/>
        <end position="760"/>
    </location>
</feature>
<evidence type="ECO:0000256" key="5">
    <source>
        <dbReference type="ARBA" id="ARBA00022692"/>
    </source>
</evidence>
<dbReference type="Proteomes" id="UP001589844">
    <property type="component" value="Unassembled WGS sequence"/>
</dbReference>
<sequence length="760" mass="82276">MSLASTQFRLASIPLALMLAYGSSAMAQQTTTEVEAKPKQAVPAKPATPAKTATPAAQAAPAAPTAVQKVEISGAKGYDERRQDTASKIVVTQEDIVRYGDTNIGDVLKRLPGVTIGGVQGRGGAIRMRGLGAGYTQIMLNGEPSPPGFSLDSLSPDNIERIEVIRAATAELSTQSIAGAINIVLKKAIVTAQRELKLGASEENGHYGANASLQLSDKVGKMSYSVSGNLTHGEFGRPDSSTEVRTDVDPNKSYAHASKTESQGKFQSIGISPRINWMLENGDVLTSQSFLNVNRFTNRNVQSTVTNKTNDYLILNETSNNSSDSTSIRTNLNYVRKLADSAKLDMRFGANYNQREGENDSLGTSIGQTLNRTYRSESTDNGFTYGGKYTAPFVEDHALAAGWDGGFSKRSDSSKRNDVLTGNGPIRANNTDETYSADVNRLALFVQDEWNYSKALSIYAGVRWEGIDTTSAGSAYKEIKNRSSVLSPILQTLYKIPGSKNDQVRLGITRTYKAPDTGRLIPRLFISSNNTETSPDSQGNPNLKPELAWGLDAGFEHYLTDGGILSVNFFMRRIEDFTLTTIEKYINQNGESRFVSMPTNSGSASTRGVEFDAKFPLRTLIDDAPAIDFRANLAFNSSKISSVPGPNNRLDSQTPVSANFGIDYKSDALPLTVGGNLSFQNAGLVRISGNLTNYGIPKRVLDVYALWKFDNKTNLRVALGNALHQDNISSSTYTDASGSLVRTSKSPTNVAVRVNLEHKF</sequence>
<evidence type="ECO:0000256" key="7">
    <source>
        <dbReference type="ARBA" id="ARBA00023077"/>
    </source>
</evidence>
<dbReference type="Pfam" id="PF00593">
    <property type="entry name" value="TonB_dep_Rec_b-barrel"/>
    <property type="match status" value="1"/>
</dbReference>
<dbReference type="SUPFAM" id="SSF56935">
    <property type="entry name" value="Porins"/>
    <property type="match status" value="1"/>
</dbReference>
<evidence type="ECO:0000256" key="9">
    <source>
        <dbReference type="ARBA" id="ARBA00023170"/>
    </source>
</evidence>
<dbReference type="Gene3D" id="2.170.130.10">
    <property type="entry name" value="TonB-dependent receptor, plug domain"/>
    <property type="match status" value="1"/>
</dbReference>
<keyword evidence="4 11" id="KW-1134">Transmembrane beta strand</keyword>
<evidence type="ECO:0000256" key="2">
    <source>
        <dbReference type="ARBA" id="ARBA00009810"/>
    </source>
</evidence>
<keyword evidence="9 17" id="KW-0675">Receptor</keyword>
<feature type="region of interest" description="Disordered" evidence="13">
    <location>
        <begin position="31"/>
        <end position="65"/>
    </location>
</feature>
<evidence type="ECO:0000256" key="3">
    <source>
        <dbReference type="ARBA" id="ARBA00022448"/>
    </source>
</evidence>
<comment type="caution">
    <text evidence="17">The sequence shown here is derived from an EMBL/GenBank/DDBJ whole genome shotgun (WGS) entry which is preliminary data.</text>
</comment>
<accession>A0ABV6IGM5</accession>
<keyword evidence="5 11" id="KW-0812">Transmembrane</keyword>
<feature type="compositionally biased region" description="Basic and acidic residues" evidence="13">
    <location>
        <begin position="234"/>
        <end position="250"/>
    </location>
</feature>
<evidence type="ECO:0000259" key="16">
    <source>
        <dbReference type="Pfam" id="PF07715"/>
    </source>
</evidence>
<dbReference type="Pfam" id="PF07715">
    <property type="entry name" value="Plug"/>
    <property type="match status" value="1"/>
</dbReference>
<dbReference type="EMBL" id="JBHLXJ010000015">
    <property type="protein sequence ID" value="MFC0350987.1"/>
    <property type="molecule type" value="Genomic_DNA"/>
</dbReference>
<dbReference type="RefSeq" id="WP_390213539.1">
    <property type="nucleotide sequence ID" value="NZ_JBHLXJ010000015.1"/>
</dbReference>
<keyword evidence="10 11" id="KW-0998">Cell outer membrane</keyword>
<name>A0ABV6IGM5_9BURK</name>
<dbReference type="PROSITE" id="PS52016">
    <property type="entry name" value="TONB_DEPENDENT_REC_3"/>
    <property type="match status" value="1"/>
</dbReference>
<feature type="region of interest" description="Disordered" evidence="13">
    <location>
        <begin position="409"/>
        <end position="431"/>
    </location>
</feature>
<keyword evidence="8 11" id="KW-0472">Membrane</keyword>
<evidence type="ECO:0000256" key="11">
    <source>
        <dbReference type="PROSITE-ProRule" id="PRU01360"/>
    </source>
</evidence>
<dbReference type="InterPro" id="IPR037066">
    <property type="entry name" value="Plug_dom_sf"/>
</dbReference>
<evidence type="ECO:0000313" key="17">
    <source>
        <dbReference type="EMBL" id="MFC0350987.1"/>
    </source>
</evidence>
<feature type="region of interest" description="Disordered" evidence="13">
    <location>
        <begin position="230"/>
        <end position="265"/>
    </location>
</feature>
<dbReference type="CDD" id="cd01347">
    <property type="entry name" value="ligand_gated_channel"/>
    <property type="match status" value="1"/>
</dbReference>
<dbReference type="InterPro" id="IPR000531">
    <property type="entry name" value="Beta-barrel_TonB"/>
</dbReference>
<feature type="domain" description="TonB-dependent receptor plug" evidence="16">
    <location>
        <begin position="84"/>
        <end position="180"/>
    </location>
</feature>
<feature type="compositionally biased region" description="Basic and acidic residues" evidence="13">
    <location>
        <begin position="409"/>
        <end position="418"/>
    </location>
</feature>
<feature type="domain" description="TonB-dependent receptor-like beta-barrel" evidence="15">
    <location>
        <begin position="288"/>
        <end position="719"/>
    </location>
</feature>
<evidence type="ECO:0000313" key="18">
    <source>
        <dbReference type="Proteomes" id="UP001589844"/>
    </source>
</evidence>
<dbReference type="InterPro" id="IPR039426">
    <property type="entry name" value="TonB-dep_rcpt-like"/>
</dbReference>
<feature type="compositionally biased region" description="Low complexity" evidence="13">
    <location>
        <begin position="39"/>
        <end position="65"/>
    </location>
</feature>
<evidence type="ECO:0000256" key="1">
    <source>
        <dbReference type="ARBA" id="ARBA00004571"/>
    </source>
</evidence>
<evidence type="ECO:0000256" key="10">
    <source>
        <dbReference type="ARBA" id="ARBA00023237"/>
    </source>
</evidence>
<comment type="subcellular location">
    <subcellularLocation>
        <location evidence="1 11">Cell outer membrane</location>
        <topology evidence="1 11">Multi-pass membrane protein</topology>
    </subcellularLocation>
</comment>
<dbReference type="Gene3D" id="2.40.170.20">
    <property type="entry name" value="TonB-dependent receptor, beta-barrel domain"/>
    <property type="match status" value="1"/>
</dbReference>
<keyword evidence="7 12" id="KW-0798">TonB box</keyword>
<organism evidence="17 18">
    <name type="scientific">Undibacterium danionis</name>
    <dbReference type="NCBI Taxonomy" id="1812100"/>
    <lineage>
        <taxon>Bacteria</taxon>
        <taxon>Pseudomonadati</taxon>
        <taxon>Pseudomonadota</taxon>
        <taxon>Betaproteobacteria</taxon>
        <taxon>Burkholderiales</taxon>
        <taxon>Oxalobacteraceae</taxon>
        <taxon>Undibacterium</taxon>
    </lineage>
</organism>
<proteinExistence type="inferred from homology"/>
<feature type="signal peptide" evidence="14">
    <location>
        <begin position="1"/>
        <end position="27"/>
    </location>
</feature>
<evidence type="ECO:0000256" key="12">
    <source>
        <dbReference type="RuleBase" id="RU003357"/>
    </source>
</evidence>